<gene>
    <name evidence="1" type="ORF">OP10G_0030</name>
</gene>
<dbReference type="SUPFAM" id="SSF109854">
    <property type="entry name" value="DinB/YfiT-like putative metalloenzymes"/>
    <property type="match status" value="1"/>
</dbReference>
<evidence type="ECO:0000313" key="2">
    <source>
        <dbReference type="Proteomes" id="UP000027982"/>
    </source>
</evidence>
<dbReference type="AlphaFoldDB" id="A0A068NIF9"/>
<dbReference type="Gene3D" id="1.20.120.450">
    <property type="entry name" value="dinb family like domain"/>
    <property type="match status" value="1"/>
</dbReference>
<name>A0A068NIF9_FIMGI</name>
<dbReference type="InterPro" id="IPR034660">
    <property type="entry name" value="DinB/YfiT-like"/>
</dbReference>
<organism evidence="1 2">
    <name type="scientific">Fimbriimonas ginsengisoli Gsoil 348</name>
    <dbReference type="NCBI Taxonomy" id="661478"/>
    <lineage>
        <taxon>Bacteria</taxon>
        <taxon>Bacillati</taxon>
        <taxon>Armatimonadota</taxon>
        <taxon>Fimbriimonadia</taxon>
        <taxon>Fimbriimonadales</taxon>
        <taxon>Fimbriimonadaceae</taxon>
        <taxon>Fimbriimonas</taxon>
    </lineage>
</organism>
<dbReference type="Proteomes" id="UP000027982">
    <property type="component" value="Chromosome"/>
</dbReference>
<dbReference type="HOGENOM" id="CLU_1728673_0_0_0"/>
<keyword evidence="2" id="KW-1185">Reference proteome</keyword>
<sequence>MRSTQKALDDVCRAALAVPADHAEWCPMAEARSVLSQMQEIATSGAWFLPIIRDGKPPEFDAHARREALRLRQSFDTVEKCVEAARQSMSELCAAISSFPDDHLEQEVHMPFGGGVSMTMADILSLPSWNMVYHLGQINQIQLMLGDREMH</sequence>
<dbReference type="EMBL" id="CP007139">
    <property type="protein sequence ID" value="AIE83398.1"/>
    <property type="molecule type" value="Genomic_DNA"/>
</dbReference>
<protein>
    <recommendedName>
        <fullName evidence="3">DinB-like domain-containing protein</fullName>
    </recommendedName>
</protein>
<proteinExistence type="predicted"/>
<reference evidence="1 2" key="1">
    <citation type="journal article" date="2014" name="PLoS ONE">
        <title>The first complete genome sequence of the class fimbriimonadia in the phylum armatimonadetes.</title>
        <authorList>
            <person name="Hu Z.Y."/>
            <person name="Wang Y.Z."/>
            <person name="Im W.T."/>
            <person name="Wang S.Y."/>
            <person name="Zhao G.P."/>
            <person name="Zheng H.J."/>
            <person name="Quan Z.X."/>
        </authorList>
    </citation>
    <scope>NUCLEOTIDE SEQUENCE [LARGE SCALE GENOMIC DNA]</scope>
    <source>
        <strain evidence="1">Gsoil 348</strain>
    </source>
</reference>
<dbReference type="STRING" id="661478.OP10G_0030"/>
<evidence type="ECO:0008006" key="3">
    <source>
        <dbReference type="Google" id="ProtNLM"/>
    </source>
</evidence>
<evidence type="ECO:0000313" key="1">
    <source>
        <dbReference type="EMBL" id="AIE83398.1"/>
    </source>
</evidence>
<accession>A0A068NIF9</accession>
<dbReference type="KEGG" id="fgi:OP10G_0030"/>